<reference evidence="1 2" key="1">
    <citation type="submission" date="2014-06" db="EMBL/GenBank/DDBJ databases">
        <title>Rhizobium pelagicum/R2-400B4.</title>
        <authorList>
            <person name="Kimes N.E."/>
            <person name="Lopez-Perez M."/>
        </authorList>
    </citation>
    <scope>NUCLEOTIDE SEQUENCE [LARGE SCALE GENOMIC DNA]</scope>
    <source>
        <strain evidence="1 2">R2-400B4</strain>
    </source>
</reference>
<dbReference type="AlphaFoldDB" id="A0A922NYQ4"/>
<proteinExistence type="predicted"/>
<dbReference type="PANTHER" id="PTHR48228:SF4">
    <property type="entry name" value="BLR3030 PROTEIN"/>
    <property type="match status" value="1"/>
</dbReference>
<gene>
    <name evidence="1" type="ORF">GV68_03115</name>
</gene>
<organism evidence="1 2">
    <name type="scientific">Pseudorhizobium pelagicum</name>
    <dbReference type="NCBI Taxonomy" id="1509405"/>
    <lineage>
        <taxon>Bacteria</taxon>
        <taxon>Pseudomonadati</taxon>
        <taxon>Pseudomonadota</taxon>
        <taxon>Alphaproteobacteria</taxon>
        <taxon>Hyphomicrobiales</taxon>
        <taxon>Rhizobiaceae</taxon>
        <taxon>Rhizobium/Agrobacterium group</taxon>
        <taxon>Pseudorhizobium</taxon>
    </lineage>
</organism>
<dbReference type="PANTHER" id="PTHR48228">
    <property type="entry name" value="SUCCINYL-COA--D-CITRAMALATE COA-TRANSFERASE"/>
    <property type="match status" value="1"/>
</dbReference>
<dbReference type="Proteomes" id="UP000052167">
    <property type="component" value="Unassembled WGS sequence"/>
</dbReference>
<dbReference type="SUPFAM" id="SSF89796">
    <property type="entry name" value="CoA-transferase family III (CaiB/BaiF)"/>
    <property type="match status" value="2"/>
</dbReference>
<dbReference type="Gene3D" id="3.40.50.10540">
    <property type="entry name" value="Crotonobetainyl-coa:carnitine coa-transferase, domain 1"/>
    <property type="match status" value="1"/>
</dbReference>
<protein>
    <recommendedName>
        <fullName evidence="3">Carnitine dehydratase</fullName>
    </recommendedName>
</protein>
<dbReference type="InterPro" id="IPR050509">
    <property type="entry name" value="CoA-transferase_III"/>
</dbReference>
<evidence type="ECO:0000313" key="2">
    <source>
        <dbReference type="Proteomes" id="UP000052167"/>
    </source>
</evidence>
<dbReference type="RefSeq" id="WP_051776671.1">
    <property type="nucleotide sequence ID" value="NZ_CAJXID010000001.1"/>
</dbReference>
<evidence type="ECO:0008006" key="3">
    <source>
        <dbReference type="Google" id="ProtNLM"/>
    </source>
</evidence>
<keyword evidence="2" id="KW-1185">Reference proteome</keyword>
<comment type="caution">
    <text evidence="1">The sequence shown here is derived from an EMBL/GenBank/DDBJ whole genome shotgun (WGS) entry which is preliminary data.</text>
</comment>
<dbReference type="EMBL" id="JOKJ01000010">
    <property type="protein sequence ID" value="KEQ08291.1"/>
    <property type="molecule type" value="Genomic_DNA"/>
</dbReference>
<sequence length="466" mass="50475">MSHLGFVERPLKSLLEAADWHDAPLERLTIEHFSPVLATAWPIAPMASAAIAAVGLAASRLHELRCGERHHIHLDTRCAELAMASSTYLLVDGQAAKFRDPFTGFYRAAEGGWVYLHGNFPHLRNGLLAMLKVDNSPGDIRAAVARRAAGDLEAEAISLGLCAARVRNRAEWTGELQAQRETSCPPLQINCLGSTPRRDFPPAGERPLSELRMLDLSRVIAGPMAGRTMAEHGATVLRVASPKLPFIESLVIDTGFGKHSTFLDLGEETGRRTLLGLVESCDVFLDAYRPSALAARGLGAADLSLVRPDLVSVSLSAFSRGGPWAGRRGYDSLVQSTMGMASSSPDDTPGLLPCQPLDYITGYLAAFAALVGLIRRHQEGGRWHASLSLSATAAWMWRMRDELGDNLDPPAANPQTADVLAFSDVYETDFGSVTALRPPLRMNRVGTEWSRVPVPLGRDPARWPHG</sequence>
<dbReference type="InterPro" id="IPR023606">
    <property type="entry name" value="CoA-Trfase_III_dom_1_sf"/>
</dbReference>
<evidence type="ECO:0000313" key="1">
    <source>
        <dbReference type="EMBL" id="KEQ08291.1"/>
    </source>
</evidence>
<name>A0A922NYQ4_9HYPH</name>
<accession>A0A922NYQ4</accession>
<dbReference type="InterPro" id="IPR003673">
    <property type="entry name" value="CoA-Trfase_fam_III"/>
</dbReference>
<dbReference type="GO" id="GO:0003824">
    <property type="term" value="F:catalytic activity"/>
    <property type="evidence" value="ECO:0007669"/>
    <property type="project" value="InterPro"/>
</dbReference>
<dbReference type="Pfam" id="PF02515">
    <property type="entry name" value="CoA_transf_3"/>
    <property type="match status" value="1"/>
</dbReference>